<reference evidence="6" key="1">
    <citation type="submission" date="2020-04" db="EMBL/GenBank/DDBJ databases">
        <title>Genome Assembly and Annotation of Botryosphaeria dothidea sdau 11-99, a Latent Pathogen of Apple Fruit Ring Rot in China.</title>
        <authorList>
            <person name="Yu C."/>
            <person name="Diao Y."/>
            <person name="Lu Q."/>
            <person name="Zhao J."/>
            <person name="Cui S."/>
            <person name="Peng C."/>
            <person name="He B."/>
            <person name="Liu H."/>
        </authorList>
    </citation>
    <scope>NUCLEOTIDE SEQUENCE [LARGE SCALE GENOMIC DNA]</scope>
    <source>
        <strain evidence="6">Sdau11-99</strain>
    </source>
</reference>
<gene>
    <name evidence="6" type="ORF">GTA08_BOTSDO12079</name>
</gene>
<dbReference type="InterPro" id="IPR036388">
    <property type="entry name" value="WH-like_DNA-bd_sf"/>
</dbReference>
<dbReference type="PROSITE" id="PS51683">
    <property type="entry name" value="SAM_OMT_II"/>
    <property type="match status" value="1"/>
</dbReference>
<keyword evidence="3" id="KW-0949">S-adenosyl-L-methionine</keyword>
<dbReference type="Gene3D" id="3.40.50.150">
    <property type="entry name" value="Vaccinia Virus protein VP39"/>
    <property type="match status" value="1"/>
</dbReference>
<dbReference type="Pfam" id="PF08100">
    <property type="entry name" value="Dimerisation"/>
    <property type="match status" value="1"/>
</dbReference>
<accession>A0A8H4N5Q7</accession>
<evidence type="ECO:0000256" key="3">
    <source>
        <dbReference type="ARBA" id="ARBA00022691"/>
    </source>
</evidence>
<keyword evidence="7" id="KW-1185">Reference proteome</keyword>
<proteinExistence type="predicted"/>
<evidence type="ECO:0000259" key="5">
    <source>
        <dbReference type="Pfam" id="PF08100"/>
    </source>
</evidence>
<dbReference type="Pfam" id="PF00891">
    <property type="entry name" value="Methyltransf_2"/>
    <property type="match status" value="1"/>
</dbReference>
<feature type="domain" description="O-methyltransferase C-terminal" evidence="4">
    <location>
        <begin position="239"/>
        <end position="384"/>
    </location>
</feature>
<dbReference type="InterPro" id="IPR036390">
    <property type="entry name" value="WH_DNA-bd_sf"/>
</dbReference>
<dbReference type="InterPro" id="IPR016461">
    <property type="entry name" value="COMT-like"/>
</dbReference>
<organism evidence="6 7">
    <name type="scientific">Botryosphaeria dothidea</name>
    <dbReference type="NCBI Taxonomy" id="55169"/>
    <lineage>
        <taxon>Eukaryota</taxon>
        <taxon>Fungi</taxon>
        <taxon>Dikarya</taxon>
        <taxon>Ascomycota</taxon>
        <taxon>Pezizomycotina</taxon>
        <taxon>Dothideomycetes</taxon>
        <taxon>Dothideomycetes incertae sedis</taxon>
        <taxon>Botryosphaeriales</taxon>
        <taxon>Botryosphaeriaceae</taxon>
        <taxon>Botryosphaeria</taxon>
    </lineage>
</organism>
<dbReference type="SUPFAM" id="SSF53335">
    <property type="entry name" value="S-adenosyl-L-methionine-dependent methyltransferases"/>
    <property type="match status" value="1"/>
</dbReference>
<feature type="domain" description="O-methyltransferase dimerisation" evidence="5">
    <location>
        <begin position="67"/>
        <end position="144"/>
    </location>
</feature>
<dbReference type="InterPro" id="IPR012967">
    <property type="entry name" value="COMT_dimerisation"/>
</dbReference>
<dbReference type="PANTHER" id="PTHR43712">
    <property type="entry name" value="PUTATIVE (AFU_ORTHOLOGUE AFUA_4G14580)-RELATED"/>
    <property type="match status" value="1"/>
</dbReference>
<sequence length="416" mass="46505">MSLTATAEILLACAKKLDQYAASEGLTWDSKLETRKLSEEAIEMRDQMVDEAQGLQARLLGSWGTLFELMSTFHDTQCVRAIVHFNVPANVPDEGISFHELAAKVNLEESVLTRLVRLAMMSRIFHEPRPGIVDHTTLSKSLATPNIFDAVNAFTEELHPALFHVVASLEKWPVSQEPNHTGWNLAHNTNDPFFPYLAKHPDRARRAAGLFHGLAKHALTGPTDFTSSALWRALDAPGNVLVDVGGGMGQISQELAAITKDLAFVVEDLPDTCAFGEKELPAQFCDRITFRPHDFFTEQPVSGADAYFMRMIMHDWPDKYCIKILQNIVPALKDGARVVCCEVVLPEAANPSLTEKKIRRMDLTMLAVHNATERTETQWRSLFAQVDPRFKVEFESWPHAVYGLVIATWNAQDANL</sequence>
<protein>
    <submittedName>
        <fullName evidence="6">O-methyltransferase family 2</fullName>
    </submittedName>
</protein>
<dbReference type="InterPro" id="IPR001077">
    <property type="entry name" value="COMT_C"/>
</dbReference>
<dbReference type="SUPFAM" id="SSF46785">
    <property type="entry name" value="Winged helix' DNA-binding domain"/>
    <property type="match status" value="1"/>
</dbReference>
<dbReference type="Gene3D" id="1.10.10.10">
    <property type="entry name" value="Winged helix-like DNA-binding domain superfamily/Winged helix DNA-binding domain"/>
    <property type="match status" value="1"/>
</dbReference>
<dbReference type="GO" id="GO:0032259">
    <property type="term" value="P:methylation"/>
    <property type="evidence" value="ECO:0007669"/>
    <property type="project" value="UniProtKB-KW"/>
</dbReference>
<evidence type="ECO:0000256" key="1">
    <source>
        <dbReference type="ARBA" id="ARBA00022603"/>
    </source>
</evidence>
<evidence type="ECO:0000313" key="7">
    <source>
        <dbReference type="Proteomes" id="UP000572817"/>
    </source>
</evidence>
<dbReference type="PANTHER" id="PTHR43712:SF12">
    <property type="entry name" value="STERIGMATOCYSTIN 8-O-METHYLTRANSFERASE"/>
    <property type="match status" value="1"/>
</dbReference>
<dbReference type="GO" id="GO:0008171">
    <property type="term" value="F:O-methyltransferase activity"/>
    <property type="evidence" value="ECO:0007669"/>
    <property type="project" value="InterPro"/>
</dbReference>
<evidence type="ECO:0000313" key="6">
    <source>
        <dbReference type="EMBL" id="KAF4312189.1"/>
    </source>
</evidence>
<dbReference type="Proteomes" id="UP000572817">
    <property type="component" value="Unassembled WGS sequence"/>
</dbReference>
<dbReference type="CDD" id="cd02440">
    <property type="entry name" value="AdoMet_MTases"/>
    <property type="match status" value="1"/>
</dbReference>
<dbReference type="OrthoDB" id="1606438at2759"/>
<keyword evidence="1" id="KW-0489">Methyltransferase</keyword>
<comment type="caution">
    <text evidence="6">The sequence shown here is derived from an EMBL/GenBank/DDBJ whole genome shotgun (WGS) entry which is preliminary data.</text>
</comment>
<evidence type="ECO:0000256" key="2">
    <source>
        <dbReference type="ARBA" id="ARBA00022679"/>
    </source>
</evidence>
<evidence type="ECO:0000259" key="4">
    <source>
        <dbReference type="Pfam" id="PF00891"/>
    </source>
</evidence>
<name>A0A8H4N5Q7_9PEZI</name>
<dbReference type="EMBL" id="WWBZ02000007">
    <property type="protein sequence ID" value="KAF4312189.1"/>
    <property type="molecule type" value="Genomic_DNA"/>
</dbReference>
<dbReference type="AlphaFoldDB" id="A0A8H4N5Q7"/>
<keyword evidence="2" id="KW-0808">Transferase</keyword>
<dbReference type="InterPro" id="IPR029063">
    <property type="entry name" value="SAM-dependent_MTases_sf"/>
</dbReference>